<name>A0A6U0KZ72_9STRA</name>
<keyword evidence="1" id="KW-1133">Transmembrane helix</keyword>
<dbReference type="InterPro" id="IPR032347">
    <property type="entry name" value="DUF4864"/>
</dbReference>
<dbReference type="EMBL" id="HBEJ01015036">
    <property type="protein sequence ID" value="CAD8376073.1"/>
    <property type="molecule type" value="Transcribed_RNA"/>
</dbReference>
<dbReference type="PANTHER" id="PTHR35716:SF6">
    <property type="entry name" value="DUF4864 DOMAIN-CONTAINING PROTEIN"/>
    <property type="match status" value="1"/>
</dbReference>
<protein>
    <submittedName>
        <fullName evidence="2">Uncharacterized protein</fullName>
    </submittedName>
</protein>
<feature type="transmembrane region" description="Helical" evidence="1">
    <location>
        <begin position="30"/>
        <end position="48"/>
    </location>
</feature>
<organism evidence="2">
    <name type="scientific">Minutocellus polymorphus</name>
    <dbReference type="NCBI Taxonomy" id="265543"/>
    <lineage>
        <taxon>Eukaryota</taxon>
        <taxon>Sar</taxon>
        <taxon>Stramenopiles</taxon>
        <taxon>Ochrophyta</taxon>
        <taxon>Bacillariophyta</taxon>
        <taxon>Mediophyceae</taxon>
        <taxon>Cymatosirophycidae</taxon>
        <taxon>Cymatosirales</taxon>
        <taxon>Cymatosiraceae</taxon>
        <taxon>Minutocellus</taxon>
    </lineage>
</organism>
<dbReference type="EMBL" id="HBEJ01015035">
    <property type="protein sequence ID" value="CAD8376071.1"/>
    <property type="molecule type" value="Transcribed_RNA"/>
</dbReference>
<accession>A0A6U0KZ72</accession>
<dbReference type="Pfam" id="PF16156">
    <property type="entry name" value="DUF4864"/>
    <property type="match status" value="1"/>
</dbReference>
<sequence length="215" mass="24290">MSPFAPSQQPVLGVAALQESTPLRSTRRRIFFLPFLSQILMVGFVLLLPNNADAYAFYGPSNTLTPLTKPDSIVEWQLASLKADDLQQTFQYASPANRAITGPWTRFASMVRTPAYVDLINHARSEIVMTVHTPDDQRWRCLVRIWPQNDPRGDPKEYWWALSRTKEEKGTVDGFRNGGYVPAETEIFAGCFMVDAVVPNRLLGEIDQRNTGENQ</sequence>
<evidence type="ECO:0000256" key="1">
    <source>
        <dbReference type="SAM" id="Phobius"/>
    </source>
</evidence>
<evidence type="ECO:0000313" key="2">
    <source>
        <dbReference type="EMBL" id="CAD8376071.1"/>
    </source>
</evidence>
<keyword evidence="1" id="KW-0472">Membrane</keyword>
<gene>
    <name evidence="2" type="ORF">MPOL1434_LOCUS8822</name>
    <name evidence="3" type="ORF">MPOL1434_LOCUS8823</name>
</gene>
<dbReference type="AlphaFoldDB" id="A0A6U0KZ72"/>
<evidence type="ECO:0000313" key="3">
    <source>
        <dbReference type="EMBL" id="CAD8376073.1"/>
    </source>
</evidence>
<keyword evidence="1" id="KW-0812">Transmembrane</keyword>
<reference evidence="2" key="1">
    <citation type="submission" date="2021-01" db="EMBL/GenBank/DDBJ databases">
        <authorList>
            <person name="Corre E."/>
            <person name="Pelletier E."/>
            <person name="Niang G."/>
            <person name="Scheremetjew M."/>
            <person name="Finn R."/>
            <person name="Kale V."/>
            <person name="Holt S."/>
            <person name="Cochrane G."/>
            <person name="Meng A."/>
            <person name="Brown T."/>
            <person name="Cohen L."/>
        </authorList>
    </citation>
    <scope>NUCLEOTIDE SEQUENCE</scope>
    <source>
        <strain evidence="2">CCMP3303</strain>
    </source>
</reference>
<proteinExistence type="predicted"/>
<dbReference type="PANTHER" id="PTHR35716">
    <property type="entry name" value="OS05G0574700 PROTEIN-RELATED"/>
    <property type="match status" value="1"/>
</dbReference>